<dbReference type="Proteomes" id="UP000199452">
    <property type="component" value="Unassembled WGS sequence"/>
</dbReference>
<gene>
    <name evidence="7" type="primary">trmB</name>
    <name evidence="8" type="ORF">SAMN05216323_103917</name>
</gene>
<feature type="binding site" evidence="7">
    <location>
        <position position="76"/>
    </location>
    <ligand>
        <name>S-adenosyl-L-methionine</name>
        <dbReference type="ChEBI" id="CHEBI:59789"/>
    </ligand>
</feature>
<name>A0A1G6MZH3_9BACT</name>
<evidence type="ECO:0000256" key="6">
    <source>
        <dbReference type="ARBA" id="ARBA00022694"/>
    </source>
</evidence>
<sequence>MGKNKLSKFKENLTFKNLVQPVFDDVFRNDHELKGKWHTNMFGNSNPIVLELGCGKGEYTVGLSRHFKDKNFLGIDIKGARLWRGVKTTTEENLSNAAFLRTRIEVIKSFFSCEEVSEIWITFPDPQLKTGRIKKRLTSSEFLNNYRNFLKAGGIVHLKTDNVNLHRYTKALAQENGLEILLATEDLYGTVSDDPILGIRTYYELMFLEKGMTITYLRFKIDGTKPIEEPIHFEEQLL</sequence>
<feature type="binding site" evidence="7">
    <location>
        <position position="51"/>
    </location>
    <ligand>
        <name>S-adenosyl-L-methionine</name>
        <dbReference type="ChEBI" id="CHEBI:59789"/>
    </ligand>
</feature>
<accession>A0A1G6MZH3</accession>
<dbReference type="SUPFAM" id="SSF53335">
    <property type="entry name" value="S-adenosyl-L-methionine-dependent methyltransferases"/>
    <property type="match status" value="1"/>
</dbReference>
<dbReference type="Pfam" id="PF02390">
    <property type="entry name" value="Methyltransf_4"/>
    <property type="match status" value="1"/>
</dbReference>
<evidence type="ECO:0000256" key="1">
    <source>
        <dbReference type="ARBA" id="ARBA00000142"/>
    </source>
</evidence>
<evidence type="ECO:0000256" key="7">
    <source>
        <dbReference type="HAMAP-Rule" id="MF_01057"/>
    </source>
</evidence>
<dbReference type="GO" id="GO:0043527">
    <property type="term" value="C:tRNA methyltransferase complex"/>
    <property type="evidence" value="ECO:0007669"/>
    <property type="project" value="TreeGrafter"/>
</dbReference>
<dbReference type="PANTHER" id="PTHR23417">
    <property type="entry name" value="3-DEOXY-D-MANNO-OCTULOSONIC-ACID TRANSFERASE/TRNA GUANINE-N 7 - -METHYLTRANSFERASE"/>
    <property type="match status" value="1"/>
</dbReference>
<feature type="binding site" evidence="7">
    <location>
        <position position="129"/>
    </location>
    <ligand>
        <name>substrate</name>
    </ligand>
</feature>
<dbReference type="NCBIfam" id="NF001080">
    <property type="entry name" value="PRK00121.2-2"/>
    <property type="match status" value="1"/>
</dbReference>
<protein>
    <recommendedName>
        <fullName evidence="7">tRNA (guanine-N(7)-)-methyltransferase</fullName>
        <ecNumber evidence="7">2.1.1.33</ecNumber>
    </recommendedName>
    <alternativeName>
        <fullName evidence="7">tRNA (guanine(46)-N(7))-methyltransferase</fullName>
    </alternativeName>
    <alternativeName>
        <fullName evidence="7">tRNA(m7G46)-methyltransferase</fullName>
    </alternativeName>
</protein>
<dbReference type="InterPro" id="IPR029063">
    <property type="entry name" value="SAM-dependent_MTases_sf"/>
</dbReference>
<evidence type="ECO:0000313" key="9">
    <source>
        <dbReference type="Proteomes" id="UP000199452"/>
    </source>
</evidence>
<feature type="binding site" evidence="7">
    <location>
        <begin position="201"/>
        <end position="204"/>
    </location>
    <ligand>
        <name>substrate</name>
    </ligand>
</feature>
<evidence type="ECO:0000313" key="8">
    <source>
        <dbReference type="EMBL" id="SDC60285.1"/>
    </source>
</evidence>
<dbReference type="GO" id="GO:0008176">
    <property type="term" value="F:tRNA (guanine(46)-N7)-methyltransferase activity"/>
    <property type="evidence" value="ECO:0007669"/>
    <property type="project" value="UniProtKB-UniRule"/>
</dbReference>
<dbReference type="HAMAP" id="MF_01057">
    <property type="entry name" value="tRNA_methyltr_TrmB"/>
    <property type="match status" value="1"/>
</dbReference>
<comment type="pathway">
    <text evidence="7">tRNA modification; N(7)-methylguanine-tRNA biosynthesis.</text>
</comment>
<dbReference type="NCBIfam" id="TIGR00091">
    <property type="entry name" value="tRNA (guanosine(46)-N7)-methyltransferase TrmB"/>
    <property type="match status" value="1"/>
</dbReference>
<proteinExistence type="inferred from homology"/>
<reference evidence="8 9" key="1">
    <citation type="submission" date="2016-09" db="EMBL/GenBank/DDBJ databases">
        <authorList>
            <person name="Capua I."/>
            <person name="De Benedictis P."/>
            <person name="Joannis T."/>
            <person name="Lombin L.H."/>
            <person name="Cattoli G."/>
        </authorList>
    </citation>
    <scope>NUCLEOTIDE SEQUENCE [LARGE SCALE GENOMIC DNA]</scope>
    <source>
        <strain evidence="8 9">A7P-90m</strain>
    </source>
</reference>
<dbReference type="EC" id="2.1.1.33" evidence="7"/>
<dbReference type="Gene3D" id="3.40.50.150">
    <property type="entry name" value="Vaccinia Virus protein VP39"/>
    <property type="match status" value="1"/>
</dbReference>
<feature type="binding site" evidence="7">
    <location>
        <position position="125"/>
    </location>
    <ligand>
        <name>S-adenosyl-L-methionine</name>
        <dbReference type="ChEBI" id="CHEBI:59789"/>
    </ligand>
</feature>
<dbReference type="PROSITE" id="PS51625">
    <property type="entry name" value="SAM_MT_TRMB"/>
    <property type="match status" value="1"/>
</dbReference>
<dbReference type="PANTHER" id="PTHR23417:SF14">
    <property type="entry name" value="PENTACOTRIPEPTIDE-REPEAT REGION OF PRORP DOMAIN-CONTAINING PROTEIN"/>
    <property type="match status" value="1"/>
</dbReference>
<organism evidence="8 9">
    <name type="scientific">Williamwhitmania taraxaci</name>
    <dbReference type="NCBI Taxonomy" id="1640674"/>
    <lineage>
        <taxon>Bacteria</taxon>
        <taxon>Pseudomonadati</taxon>
        <taxon>Bacteroidota</taxon>
        <taxon>Bacteroidia</taxon>
        <taxon>Bacteroidales</taxon>
        <taxon>Williamwhitmaniaceae</taxon>
        <taxon>Williamwhitmania</taxon>
    </lineage>
</organism>
<dbReference type="AlphaFoldDB" id="A0A1G6MZH3"/>
<dbReference type="InterPro" id="IPR055361">
    <property type="entry name" value="tRNA_methyltr_TrmB_bact"/>
</dbReference>
<comment type="function">
    <text evidence="2 7">Catalyzes the formation of N(7)-methylguanine at position 46 (m7G46) in tRNA.</text>
</comment>
<dbReference type="RefSeq" id="WP_092438879.1">
    <property type="nucleotide sequence ID" value="NZ_FMYP01000039.1"/>
</dbReference>
<dbReference type="STRING" id="1640674.SAMN05216323_103917"/>
<keyword evidence="4 7" id="KW-0808">Transferase</keyword>
<dbReference type="UniPathway" id="UPA00989"/>
<keyword evidence="3 7" id="KW-0489">Methyltransferase</keyword>
<evidence type="ECO:0000256" key="5">
    <source>
        <dbReference type="ARBA" id="ARBA00022691"/>
    </source>
</evidence>
<dbReference type="OrthoDB" id="9802090at2"/>
<keyword evidence="9" id="KW-1185">Reference proteome</keyword>
<keyword evidence="5 7" id="KW-0949">S-adenosyl-L-methionine</keyword>
<comment type="caution">
    <text evidence="7">Lacks conserved residue(s) required for the propagation of feature annotation.</text>
</comment>
<evidence type="ECO:0000256" key="2">
    <source>
        <dbReference type="ARBA" id="ARBA00003015"/>
    </source>
</evidence>
<comment type="catalytic activity">
    <reaction evidence="1 7">
        <text>guanosine(46) in tRNA + S-adenosyl-L-methionine = N(7)-methylguanosine(46) in tRNA + S-adenosyl-L-homocysteine</text>
        <dbReference type="Rhea" id="RHEA:42708"/>
        <dbReference type="Rhea" id="RHEA-COMP:10188"/>
        <dbReference type="Rhea" id="RHEA-COMP:10189"/>
        <dbReference type="ChEBI" id="CHEBI:57856"/>
        <dbReference type="ChEBI" id="CHEBI:59789"/>
        <dbReference type="ChEBI" id="CHEBI:74269"/>
        <dbReference type="ChEBI" id="CHEBI:74480"/>
        <dbReference type="EC" id="2.1.1.33"/>
    </reaction>
</comment>
<evidence type="ECO:0000256" key="3">
    <source>
        <dbReference type="ARBA" id="ARBA00022603"/>
    </source>
</evidence>
<dbReference type="InterPro" id="IPR003358">
    <property type="entry name" value="tRNA_(Gua-N-7)_MeTrfase_Trmb"/>
</dbReference>
<evidence type="ECO:0000256" key="4">
    <source>
        <dbReference type="ARBA" id="ARBA00022679"/>
    </source>
</evidence>
<comment type="similarity">
    <text evidence="7">Belongs to the class I-like SAM-binding methyltransferase superfamily. TrmB family.</text>
</comment>
<dbReference type="EMBL" id="FMYP01000039">
    <property type="protein sequence ID" value="SDC60285.1"/>
    <property type="molecule type" value="Genomic_DNA"/>
</dbReference>
<feature type="binding site" evidence="7">
    <location>
        <position position="161"/>
    </location>
    <ligand>
        <name>substrate</name>
    </ligand>
</feature>
<keyword evidence="6 7" id="KW-0819">tRNA processing</keyword>